<dbReference type="RefSeq" id="WP_344806857.1">
    <property type="nucleotide sequence ID" value="NZ_BAABBO010000011.1"/>
</dbReference>
<dbReference type="InterPro" id="IPR036291">
    <property type="entry name" value="NAD(P)-bd_dom_sf"/>
</dbReference>
<evidence type="ECO:0000313" key="5">
    <source>
        <dbReference type="Proteomes" id="UP001501337"/>
    </source>
</evidence>
<comment type="caution">
    <text evidence="4">The sequence shown here is derived from an EMBL/GenBank/DDBJ whole genome shotgun (WGS) entry which is preliminary data.</text>
</comment>
<comment type="similarity">
    <text evidence="1">Belongs to the short-chain dehydrogenases/reductases (SDR) family.</text>
</comment>
<organism evidence="4 5">
    <name type="scientific">Allohahella marinimesophila</name>
    <dbReference type="NCBI Taxonomy" id="1054972"/>
    <lineage>
        <taxon>Bacteria</taxon>
        <taxon>Pseudomonadati</taxon>
        <taxon>Pseudomonadota</taxon>
        <taxon>Gammaproteobacteria</taxon>
        <taxon>Oceanospirillales</taxon>
        <taxon>Hahellaceae</taxon>
        <taxon>Allohahella</taxon>
    </lineage>
</organism>
<dbReference type="SUPFAM" id="SSF51735">
    <property type="entry name" value="NAD(P)-binding Rossmann-fold domains"/>
    <property type="match status" value="1"/>
</dbReference>
<evidence type="ECO:0000313" key="4">
    <source>
        <dbReference type="EMBL" id="GAA3966152.1"/>
    </source>
</evidence>
<proteinExistence type="inferred from homology"/>
<evidence type="ECO:0000256" key="1">
    <source>
        <dbReference type="ARBA" id="ARBA00006484"/>
    </source>
</evidence>
<gene>
    <name evidence="4" type="ORF">GCM10022278_25070</name>
</gene>
<keyword evidence="5" id="KW-1185">Reference proteome</keyword>
<dbReference type="InterPro" id="IPR057326">
    <property type="entry name" value="KR_dom"/>
</dbReference>
<keyword evidence="2" id="KW-0560">Oxidoreductase</keyword>
<feature type="domain" description="Ketoreductase" evidence="3">
    <location>
        <begin position="7"/>
        <end position="185"/>
    </location>
</feature>
<dbReference type="SMART" id="SM00822">
    <property type="entry name" value="PKS_KR"/>
    <property type="match status" value="1"/>
</dbReference>
<protein>
    <submittedName>
        <fullName evidence="4">SDR family NAD(P)-dependent oxidoreductase</fullName>
    </submittedName>
</protein>
<dbReference type="PANTHER" id="PTHR44196">
    <property type="entry name" value="DEHYDROGENASE/REDUCTASE SDR FAMILY MEMBER 7B"/>
    <property type="match status" value="1"/>
</dbReference>
<evidence type="ECO:0000256" key="2">
    <source>
        <dbReference type="ARBA" id="ARBA00023002"/>
    </source>
</evidence>
<reference evidence="5" key="1">
    <citation type="journal article" date="2019" name="Int. J. Syst. Evol. Microbiol.">
        <title>The Global Catalogue of Microorganisms (GCM) 10K type strain sequencing project: providing services to taxonomists for standard genome sequencing and annotation.</title>
        <authorList>
            <consortium name="The Broad Institute Genomics Platform"/>
            <consortium name="The Broad Institute Genome Sequencing Center for Infectious Disease"/>
            <person name="Wu L."/>
            <person name="Ma J."/>
        </authorList>
    </citation>
    <scope>NUCLEOTIDE SEQUENCE [LARGE SCALE GENOMIC DNA]</scope>
    <source>
        <strain evidence="5">JCM 17555</strain>
    </source>
</reference>
<name>A0ABP7PIA8_9GAMM</name>
<dbReference type="CDD" id="cd05233">
    <property type="entry name" value="SDR_c"/>
    <property type="match status" value="1"/>
</dbReference>
<dbReference type="PANTHER" id="PTHR44196:SF2">
    <property type="entry name" value="SHORT-CHAIN DEHYDROGENASE-RELATED"/>
    <property type="match status" value="1"/>
</dbReference>
<evidence type="ECO:0000259" key="3">
    <source>
        <dbReference type="SMART" id="SM00822"/>
    </source>
</evidence>
<sequence length="260" mass="27488">MSSKPIAVVTGASTGIGYELALCCAKDGYDLVVCANELEIDAAAGKLRQHGAVVEPVQADLGSKEGVDKLWSAIRGRQVDALLANAGRGLGGAFLDQDFDEAKNVVDVNVSGTISLVQKVGRQMRDRNSGRILITGSIAGFIPGTFHAVYNGTKAFLDSFAEALRNELKDTEVTVTCLMPGLTDTLFFDRAGMQGTAAYDAPKEDPAKVAKVGYEAMQKGDGSVVSGFMNKVQTTFAGIIPDSVLAKMHRRLAEPQDSKA</sequence>
<dbReference type="InterPro" id="IPR002347">
    <property type="entry name" value="SDR_fam"/>
</dbReference>
<dbReference type="EMBL" id="BAABBO010000011">
    <property type="protein sequence ID" value="GAA3966152.1"/>
    <property type="molecule type" value="Genomic_DNA"/>
</dbReference>
<accession>A0ABP7PIA8</accession>
<dbReference type="Gene3D" id="3.40.50.720">
    <property type="entry name" value="NAD(P)-binding Rossmann-like Domain"/>
    <property type="match status" value="1"/>
</dbReference>
<dbReference type="Proteomes" id="UP001501337">
    <property type="component" value="Unassembled WGS sequence"/>
</dbReference>
<dbReference type="PROSITE" id="PS00061">
    <property type="entry name" value="ADH_SHORT"/>
    <property type="match status" value="1"/>
</dbReference>
<dbReference type="Pfam" id="PF00106">
    <property type="entry name" value="adh_short"/>
    <property type="match status" value="1"/>
</dbReference>
<dbReference type="PRINTS" id="PR00081">
    <property type="entry name" value="GDHRDH"/>
</dbReference>
<dbReference type="InterPro" id="IPR020904">
    <property type="entry name" value="Sc_DH/Rdtase_CS"/>
</dbReference>